<reference evidence="1" key="1">
    <citation type="submission" date="2009-10" db="EMBL/GenBank/DDBJ databases">
        <title>Diversity of trophic interactions inside an arsenic-rich microbial ecosystem.</title>
        <authorList>
            <person name="Bertin P.N."/>
            <person name="Heinrich-Salmeron A."/>
            <person name="Pelletier E."/>
            <person name="Goulhen-Chollet F."/>
            <person name="Arsene-Ploetze F."/>
            <person name="Gallien S."/>
            <person name="Calteau A."/>
            <person name="Vallenet D."/>
            <person name="Casiot C."/>
            <person name="Chane-Woon-Ming B."/>
            <person name="Giloteaux L."/>
            <person name="Barakat M."/>
            <person name="Bonnefoy V."/>
            <person name="Bruneel O."/>
            <person name="Chandler M."/>
            <person name="Cleiss J."/>
            <person name="Duran R."/>
            <person name="Elbaz-Poulichet F."/>
            <person name="Fonknechten N."/>
            <person name="Lauga B."/>
            <person name="Mornico D."/>
            <person name="Ortet P."/>
            <person name="Schaeffer C."/>
            <person name="Siguier P."/>
            <person name="Alexander Thil Smith A."/>
            <person name="Van Dorsselaer A."/>
            <person name="Weissenbach J."/>
            <person name="Medigue C."/>
            <person name="Le Paslier D."/>
        </authorList>
    </citation>
    <scope>NUCLEOTIDE SEQUENCE</scope>
</reference>
<gene>
    <name evidence="1" type="ORF">CARN7_1930</name>
</gene>
<dbReference type="EC" id="2.7.13.3" evidence="1"/>
<proteinExistence type="predicted"/>
<dbReference type="AlphaFoldDB" id="E6QV45"/>
<dbReference type="EMBL" id="CABR01000124">
    <property type="protein sequence ID" value="CBI11118.1"/>
    <property type="molecule type" value="Genomic_DNA"/>
</dbReference>
<dbReference type="GO" id="GO:0004673">
    <property type="term" value="F:protein histidine kinase activity"/>
    <property type="evidence" value="ECO:0007669"/>
    <property type="project" value="UniProtKB-EC"/>
</dbReference>
<name>E6QV45_9ZZZZ</name>
<evidence type="ECO:0000313" key="1">
    <source>
        <dbReference type="EMBL" id="CBI11118.1"/>
    </source>
</evidence>
<keyword evidence="1" id="KW-0808">Transferase</keyword>
<organism evidence="1">
    <name type="scientific">mine drainage metagenome</name>
    <dbReference type="NCBI Taxonomy" id="410659"/>
    <lineage>
        <taxon>unclassified sequences</taxon>
        <taxon>metagenomes</taxon>
        <taxon>ecological metagenomes</taxon>
    </lineage>
</organism>
<protein>
    <submittedName>
        <fullName evidence="1">Sensor protein</fullName>
        <ecNumber evidence="1">2.7.13.3</ecNumber>
    </submittedName>
</protein>
<accession>E6QV45</accession>
<sequence>MSRDIGKGFEARFFRYLTKPIKISKFMNALDEAVKIVKANSDHANGTEKNP</sequence>
<comment type="caution">
    <text evidence="1">The sequence shown here is derived from an EMBL/GenBank/DDBJ whole genome shotgun (WGS) entry which is preliminary data.</text>
</comment>